<comment type="similarity">
    <text evidence="6">Belongs to the peptidase T1A family.</text>
</comment>
<dbReference type="Pfam" id="PF00227">
    <property type="entry name" value="Proteasome"/>
    <property type="match status" value="1"/>
</dbReference>
<dbReference type="OrthoDB" id="431557at2759"/>
<evidence type="ECO:0000313" key="9">
    <source>
        <dbReference type="EMBL" id="EPS40690.1"/>
    </source>
</evidence>
<dbReference type="EMBL" id="AQGS01000285">
    <property type="protein sequence ID" value="EPS40690.1"/>
    <property type="molecule type" value="Genomic_DNA"/>
</dbReference>
<dbReference type="Pfam" id="PF10584">
    <property type="entry name" value="Proteasome_A_N"/>
    <property type="match status" value="1"/>
</dbReference>
<dbReference type="eggNOG" id="KOG0863">
    <property type="taxonomic scope" value="Eukaryota"/>
</dbReference>
<feature type="region of interest" description="Disordered" evidence="7">
    <location>
        <begin position="424"/>
        <end position="454"/>
    </location>
</feature>
<keyword evidence="4 6" id="KW-0647">Proteasome</keyword>
<dbReference type="GO" id="GO:0006511">
    <property type="term" value="P:ubiquitin-dependent protein catabolic process"/>
    <property type="evidence" value="ECO:0007669"/>
    <property type="project" value="InterPro"/>
</dbReference>
<sequence>MTFGAGGIEKTDPGGTNGLDKGWFGLSYCGGNRLGILADVSGTGREKRGTSAEDEDGEGDRAMEEGWMMSGDEAGLGPVIRPGLSLVHLFAVLDDARLSKLAHPPQLQHPPHAAPPQLQRRGTSSRQSSLQRPRRHLPAPHPHPLPPSPSPSRSKVSDSTVQSSSSASTMFRNNYDNDSVTFSPQGRIFQVEYALEAIKQGSAAVGLRSKTHVALVALKRNAEELGSYQKKIIPIDKHLGVALAGLSPDARVLSNFMRQQSMSSRLLYSRPVPVSRVVNAIADKAQVNTQHYGKRPYGVGLLVAGVDETGPHLWEFQPSGQIQEYFGAAIGARSQSARTYLERHFESFPDVSRDDLVLHGLKALRDTLQQDKELTTDNTSIAIVGIGEDLKQYDGTRVKRFLDLLGEDGTRSQRAARLDTAMDVAEGGDDDDDLAGLLGPGEGASGASAMDTTE</sequence>
<evidence type="ECO:0000256" key="4">
    <source>
        <dbReference type="ARBA" id="ARBA00022942"/>
    </source>
</evidence>
<dbReference type="InterPro" id="IPR035144">
    <property type="entry name" value="Proteasome_alpha1"/>
</dbReference>
<dbReference type="InterPro" id="IPR001353">
    <property type="entry name" value="Proteasome_sua/b"/>
</dbReference>
<dbReference type="HOGENOM" id="CLU_602722_0_0_1"/>
<dbReference type="GO" id="GO:0005737">
    <property type="term" value="C:cytoplasm"/>
    <property type="evidence" value="ECO:0007669"/>
    <property type="project" value="UniProtKB-SubCell"/>
</dbReference>
<dbReference type="Gene3D" id="3.60.20.10">
    <property type="entry name" value="Glutamine Phosphoribosylpyrophosphate, subunit 1, domain 1"/>
    <property type="match status" value="1"/>
</dbReference>
<evidence type="ECO:0000256" key="7">
    <source>
        <dbReference type="SAM" id="MobiDB-lite"/>
    </source>
</evidence>
<dbReference type="CDD" id="cd03749">
    <property type="entry name" value="proteasome_alpha_type_1"/>
    <property type="match status" value="1"/>
</dbReference>
<evidence type="ECO:0000259" key="8">
    <source>
        <dbReference type="PROSITE" id="PS00388"/>
    </source>
</evidence>
<feature type="compositionally biased region" description="Low complexity" evidence="7">
    <location>
        <begin position="445"/>
        <end position="454"/>
    </location>
</feature>
<organism evidence="9 10">
    <name type="scientific">Dactylellina haptotyla (strain CBS 200.50)</name>
    <name type="common">Nematode-trapping fungus</name>
    <name type="synonym">Monacrosporium haptotylum</name>
    <dbReference type="NCBI Taxonomy" id="1284197"/>
    <lineage>
        <taxon>Eukaryota</taxon>
        <taxon>Fungi</taxon>
        <taxon>Dikarya</taxon>
        <taxon>Ascomycota</taxon>
        <taxon>Pezizomycotina</taxon>
        <taxon>Orbiliomycetes</taxon>
        <taxon>Orbiliales</taxon>
        <taxon>Orbiliaceae</taxon>
        <taxon>Dactylellina</taxon>
    </lineage>
</organism>
<evidence type="ECO:0000256" key="5">
    <source>
        <dbReference type="ARBA" id="ARBA00023242"/>
    </source>
</evidence>
<dbReference type="Proteomes" id="UP000015100">
    <property type="component" value="Unassembled WGS sequence"/>
</dbReference>
<evidence type="ECO:0000313" key="10">
    <source>
        <dbReference type="Proteomes" id="UP000015100"/>
    </source>
</evidence>
<dbReference type="FunFam" id="3.60.20.10:FF:000016">
    <property type="entry name" value="Proteasome subunit alpha type-6"/>
    <property type="match status" value="1"/>
</dbReference>
<dbReference type="SMART" id="SM00948">
    <property type="entry name" value="Proteasome_A_N"/>
    <property type="match status" value="1"/>
</dbReference>
<dbReference type="PROSITE" id="PS00388">
    <property type="entry name" value="PROTEASOME_ALPHA_1"/>
    <property type="match status" value="1"/>
</dbReference>
<gene>
    <name evidence="9" type="ORF">H072_5468</name>
</gene>
<evidence type="ECO:0000256" key="3">
    <source>
        <dbReference type="ARBA" id="ARBA00022490"/>
    </source>
</evidence>
<evidence type="ECO:0000256" key="1">
    <source>
        <dbReference type="ARBA" id="ARBA00004123"/>
    </source>
</evidence>
<accession>S8ACH2</accession>
<dbReference type="InterPro" id="IPR050115">
    <property type="entry name" value="Proteasome_alpha"/>
</dbReference>
<dbReference type="PANTHER" id="PTHR11599">
    <property type="entry name" value="PROTEASOME SUBUNIT ALPHA/BETA"/>
    <property type="match status" value="1"/>
</dbReference>
<feature type="compositionally biased region" description="Low complexity" evidence="7">
    <location>
        <begin position="103"/>
        <end position="131"/>
    </location>
</feature>
<keyword evidence="10" id="KW-1185">Reference proteome</keyword>
<reference evidence="9 10" key="1">
    <citation type="journal article" date="2013" name="PLoS Genet.">
        <title>Genomic mechanisms accounting for the adaptation to parasitism in nematode-trapping fungi.</title>
        <authorList>
            <person name="Meerupati T."/>
            <person name="Andersson K.M."/>
            <person name="Friman E."/>
            <person name="Kumar D."/>
            <person name="Tunlid A."/>
            <person name="Ahren D."/>
        </authorList>
    </citation>
    <scope>NUCLEOTIDE SEQUENCE [LARGE SCALE GENOMIC DNA]</scope>
    <source>
        <strain evidence="9 10">CBS 200.50</strain>
    </source>
</reference>
<dbReference type="STRING" id="1284197.S8ACH2"/>
<dbReference type="InterPro" id="IPR029055">
    <property type="entry name" value="Ntn_hydrolases_N"/>
</dbReference>
<comment type="caution">
    <text evidence="9">The sequence shown here is derived from an EMBL/GenBank/DDBJ whole genome shotgun (WGS) entry which is preliminary data.</text>
</comment>
<proteinExistence type="inferred from homology"/>
<comment type="subcellular location">
    <subcellularLocation>
        <location evidence="2">Cytoplasm</location>
    </subcellularLocation>
    <subcellularLocation>
        <location evidence="1">Nucleus</location>
    </subcellularLocation>
</comment>
<feature type="compositionally biased region" description="Pro residues" evidence="7">
    <location>
        <begin position="139"/>
        <end position="150"/>
    </location>
</feature>
<evidence type="ECO:0000256" key="6">
    <source>
        <dbReference type="PROSITE-ProRule" id="PRU00808"/>
    </source>
</evidence>
<dbReference type="SUPFAM" id="SSF56235">
    <property type="entry name" value="N-terminal nucleophile aminohydrolases (Ntn hydrolases)"/>
    <property type="match status" value="1"/>
</dbReference>
<dbReference type="InterPro" id="IPR023332">
    <property type="entry name" value="Proteasome_alpha-type"/>
</dbReference>
<dbReference type="InterPro" id="IPR000426">
    <property type="entry name" value="Proteasome_asu_N"/>
</dbReference>
<feature type="domain" description="Proteasome alpha-type subunits" evidence="8">
    <location>
        <begin position="175"/>
        <end position="197"/>
    </location>
</feature>
<keyword evidence="3" id="KW-0963">Cytoplasm</keyword>
<dbReference type="GO" id="GO:0019773">
    <property type="term" value="C:proteasome core complex, alpha-subunit complex"/>
    <property type="evidence" value="ECO:0007669"/>
    <property type="project" value="UniProtKB-UniRule"/>
</dbReference>
<name>S8ACH2_DACHA</name>
<keyword evidence="5" id="KW-0539">Nucleus</keyword>
<dbReference type="PROSITE" id="PS51475">
    <property type="entry name" value="PROTEASOME_ALPHA_2"/>
    <property type="match status" value="1"/>
</dbReference>
<reference evidence="10" key="2">
    <citation type="submission" date="2013-04" db="EMBL/GenBank/DDBJ databases">
        <title>Genomic mechanisms accounting for the adaptation to parasitism in nematode-trapping fungi.</title>
        <authorList>
            <person name="Ahren D.G."/>
        </authorList>
    </citation>
    <scope>NUCLEOTIDE SEQUENCE [LARGE SCALE GENOMIC DNA]</scope>
    <source>
        <strain evidence="10">CBS 200.50</strain>
    </source>
</reference>
<feature type="region of interest" description="Disordered" evidence="7">
    <location>
        <begin position="103"/>
        <end position="176"/>
    </location>
</feature>
<feature type="compositionally biased region" description="Low complexity" evidence="7">
    <location>
        <begin position="151"/>
        <end position="168"/>
    </location>
</feature>
<evidence type="ECO:0000256" key="2">
    <source>
        <dbReference type="ARBA" id="ARBA00004496"/>
    </source>
</evidence>
<dbReference type="AlphaFoldDB" id="S8ACH2"/>
<dbReference type="GO" id="GO:0005634">
    <property type="term" value="C:nucleus"/>
    <property type="evidence" value="ECO:0007669"/>
    <property type="project" value="UniProtKB-SubCell"/>
</dbReference>
<protein>
    <recommendedName>
        <fullName evidence="8">Proteasome alpha-type subunits domain-containing protein</fullName>
    </recommendedName>
</protein>